<reference evidence="3" key="1">
    <citation type="journal article" date="2019" name="Int. J. Syst. Evol. Microbiol.">
        <title>The Global Catalogue of Microorganisms (GCM) 10K type strain sequencing project: providing services to taxonomists for standard genome sequencing and annotation.</title>
        <authorList>
            <consortium name="The Broad Institute Genomics Platform"/>
            <consortium name="The Broad Institute Genome Sequencing Center for Infectious Disease"/>
            <person name="Wu L."/>
            <person name="Ma J."/>
        </authorList>
    </citation>
    <scope>NUCLEOTIDE SEQUENCE [LARGE SCALE GENOMIC DNA]</scope>
    <source>
        <strain evidence="3">CGMCC 1.12966</strain>
    </source>
</reference>
<proteinExistence type="predicted"/>
<evidence type="ECO:0008006" key="4">
    <source>
        <dbReference type="Google" id="ProtNLM"/>
    </source>
</evidence>
<keyword evidence="1" id="KW-0732">Signal</keyword>
<evidence type="ECO:0000256" key="1">
    <source>
        <dbReference type="SAM" id="SignalP"/>
    </source>
</evidence>
<gene>
    <name evidence="2" type="ORF">GCM10017764_17390</name>
</gene>
<feature type="signal peptide" evidence="1">
    <location>
        <begin position="1"/>
        <end position="19"/>
    </location>
</feature>
<name>A0ABQ3HU56_9SPHI</name>
<accession>A0ABQ3HU56</accession>
<protein>
    <recommendedName>
        <fullName evidence="4">Outer membrane protein beta-barrel domain-containing protein</fullName>
    </recommendedName>
</protein>
<keyword evidence="3" id="KW-1185">Reference proteome</keyword>
<evidence type="ECO:0000313" key="3">
    <source>
        <dbReference type="Proteomes" id="UP000620550"/>
    </source>
</evidence>
<sequence length="226" mass="25126">MKSILSAFILCLVITLANAQDFRPYYSNNINFGVSYTHGQTGQTTMRTSDDGMDFLGLQFNYIGLVHLTPKVAIGAGTGIRHMITIDDWDDWYGYDDLDFIRSYFSVPLYAHAQFRFLDRKVSPFLQTSLGYHIRVGESDINRGHGGENTVREVSSISSGLLAGLQAGVSIHVGSRFNIMAGPYFEYRKATFDRAVMETSSWSTSASGFTTDLNLFEAGVKVGFTF</sequence>
<dbReference type="RefSeq" id="WP_189626273.1">
    <property type="nucleotide sequence ID" value="NZ_BNAF01000006.1"/>
</dbReference>
<dbReference type="EMBL" id="BNAF01000006">
    <property type="protein sequence ID" value="GHE34745.1"/>
    <property type="molecule type" value="Genomic_DNA"/>
</dbReference>
<feature type="chain" id="PRO_5046298482" description="Outer membrane protein beta-barrel domain-containing protein" evidence="1">
    <location>
        <begin position="20"/>
        <end position="226"/>
    </location>
</feature>
<organism evidence="2 3">
    <name type="scientific">Sphingobacterium griseoflavum</name>
    <dbReference type="NCBI Taxonomy" id="1474952"/>
    <lineage>
        <taxon>Bacteria</taxon>
        <taxon>Pseudomonadati</taxon>
        <taxon>Bacteroidota</taxon>
        <taxon>Sphingobacteriia</taxon>
        <taxon>Sphingobacteriales</taxon>
        <taxon>Sphingobacteriaceae</taxon>
        <taxon>Sphingobacterium</taxon>
    </lineage>
</organism>
<evidence type="ECO:0000313" key="2">
    <source>
        <dbReference type="EMBL" id="GHE34745.1"/>
    </source>
</evidence>
<dbReference type="Proteomes" id="UP000620550">
    <property type="component" value="Unassembled WGS sequence"/>
</dbReference>
<comment type="caution">
    <text evidence="2">The sequence shown here is derived from an EMBL/GenBank/DDBJ whole genome shotgun (WGS) entry which is preliminary data.</text>
</comment>